<dbReference type="PANTHER" id="PTHR43535:SF1">
    <property type="entry name" value="PHOSPHATIDATE CYTIDYLYLTRANSFERASE"/>
    <property type="match status" value="1"/>
</dbReference>
<reference evidence="2" key="1">
    <citation type="journal article" date="2019" name="MBio">
        <title>Virus Genomes from Deep Sea Sediments Expand the Ocean Megavirome and Support Independent Origins of Viral Gigantism.</title>
        <authorList>
            <person name="Backstrom D."/>
            <person name="Yutin N."/>
            <person name="Jorgensen S.L."/>
            <person name="Dharamshi J."/>
            <person name="Homa F."/>
            <person name="Zaremba-Niedwiedzka K."/>
            <person name="Spang A."/>
            <person name="Wolf Y.I."/>
            <person name="Koonin E.V."/>
            <person name="Ettema T.J."/>
        </authorList>
    </citation>
    <scope>NUCLEOTIDE SEQUENCE</scope>
</reference>
<dbReference type="Pfam" id="PF01148">
    <property type="entry name" value="CTP_transf_1"/>
    <property type="match status" value="1"/>
</dbReference>
<evidence type="ECO:0000256" key="1">
    <source>
        <dbReference type="SAM" id="Phobius"/>
    </source>
</evidence>
<feature type="transmembrane region" description="Helical" evidence="1">
    <location>
        <begin position="20"/>
        <end position="37"/>
    </location>
</feature>
<keyword evidence="1" id="KW-0472">Membrane</keyword>
<feature type="transmembrane region" description="Helical" evidence="1">
    <location>
        <begin position="81"/>
        <end position="97"/>
    </location>
</feature>
<dbReference type="EMBL" id="MK500582">
    <property type="protein sequence ID" value="QBK92756.1"/>
    <property type="molecule type" value="Genomic_DNA"/>
</dbReference>
<accession>A0A481ZAU5</accession>
<feature type="transmembrane region" description="Helical" evidence="1">
    <location>
        <begin position="58"/>
        <end position="75"/>
    </location>
</feature>
<gene>
    <name evidence="2" type="ORF">LCPAC401_03940</name>
</gene>
<keyword evidence="2" id="KW-0808">Transferase</keyword>
<dbReference type="GO" id="GO:0005886">
    <property type="term" value="C:plasma membrane"/>
    <property type="evidence" value="ECO:0007669"/>
    <property type="project" value="TreeGrafter"/>
</dbReference>
<name>A0A481ZAU5_9VIRU</name>
<keyword evidence="1" id="KW-0812">Transmembrane</keyword>
<proteinExistence type="predicted"/>
<sequence>MGILGYKYANTFMNLSQEMVLMYIAMASISDIAQYFTGRSCGNKYLFRWISPSKTLEGYLGGLVSLFIISPYFNVSVTDILWIYISGIAGDLCASAFKRTFKIKHFSPLLGDHGGILDRFDSYIGIVILS</sequence>
<protein>
    <submittedName>
        <fullName evidence="2">Cytidylyltransferase family protein</fullName>
    </submittedName>
</protein>
<organism evidence="2">
    <name type="scientific">Pithovirus LCPAC401</name>
    <dbReference type="NCBI Taxonomy" id="2506595"/>
    <lineage>
        <taxon>Viruses</taxon>
        <taxon>Pithoviruses</taxon>
    </lineage>
</organism>
<evidence type="ECO:0000313" key="2">
    <source>
        <dbReference type="EMBL" id="QBK92756.1"/>
    </source>
</evidence>
<keyword evidence="2" id="KW-0548">Nucleotidyltransferase</keyword>
<dbReference type="PANTHER" id="PTHR43535">
    <property type="entry name" value="PHOSPHATIDATE CYTIDYLYLTRANSFERASE"/>
    <property type="match status" value="1"/>
</dbReference>
<dbReference type="GO" id="GO:0016779">
    <property type="term" value="F:nucleotidyltransferase activity"/>
    <property type="evidence" value="ECO:0007669"/>
    <property type="project" value="UniProtKB-KW"/>
</dbReference>
<keyword evidence="1" id="KW-1133">Transmembrane helix</keyword>